<feature type="region of interest" description="Disordered" evidence="1">
    <location>
        <begin position="95"/>
        <end position="152"/>
    </location>
</feature>
<proteinExistence type="predicted"/>
<evidence type="ECO:0000313" key="3">
    <source>
        <dbReference type="EMBL" id="HIV04802.1"/>
    </source>
</evidence>
<dbReference type="Proteomes" id="UP000886812">
    <property type="component" value="Unassembled WGS sequence"/>
</dbReference>
<comment type="caution">
    <text evidence="3">The sequence shown here is derived from an EMBL/GenBank/DDBJ whole genome shotgun (WGS) entry which is preliminary data.</text>
</comment>
<dbReference type="Pfam" id="PF20454">
    <property type="entry name" value="GpA_nuclease"/>
    <property type="match status" value="1"/>
</dbReference>
<name>A0A9D1NKD8_9BACT</name>
<dbReference type="EMBL" id="DVOG01000177">
    <property type="protein sequence ID" value="HIV04802.1"/>
    <property type="molecule type" value="Genomic_DNA"/>
</dbReference>
<evidence type="ECO:0000256" key="1">
    <source>
        <dbReference type="SAM" id="MobiDB-lite"/>
    </source>
</evidence>
<evidence type="ECO:0000313" key="4">
    <source>
        <dbReference type="Proteomes" id="UP000886812"/>
    </source>
</evidence>
<dbReference type="GO" id="GO:0004519">
    <property type="term" value="F:endonuclease activity"/>
    <property type="evidence" value="ECO:0007669"/>
    <property type="project" value="InterPro"/>
</dbReference>
<organism evidence="3 4">
    <name type="scientific">Candidatus Spyradosoma merdigallinarum</name>
    <dbReference type="NCBI Taxonomy" id="2840950"/>
    <lineage>
        <taxon>Bacteria</taxon>
        <taxon>Pseudomonadati</taxon>
        <taxon>Verrucomicrobiota</taxon>
        <taxon>Opitutia</taxon>
        <taxon>Opitutia incertae sedis</taxon>
        <taxon>Candidatus Spyradosoma</taxon>
    </lineage>
</organism>
<dbReference type="AlphaFoldDB" id="A0A9D1NKD8"/>
<reference evidence="3" key="1">
    <citation type="submission" date="2020-10" db="EMBL/GenBank/DDBJ databases">
        <authorList>
            <person name="Gilroy R."/>
        </authorList>
    </citation>
    <scope>NUCLEOTIDE SEQUENCE</scope>
    <source>
        <strain evidence="3">10669</strain>
    </source>
</reference>
<feature type="domain" description="Terminase large subunit GpA endonuclease" evidence="2">
    <location>
        <begin position="1"/>
        <end position="76"/>
    </location>
</feature>
<evidence type="ECO:0000259" key="2">
    <source>
        <dbReference type="Pfam" id="PF20454"/>
    </source>
</evidence>
<dbReference type="InterPro" id="IPR046454">
    <property type="entry name" value="GpA_endonuclease"/>
</dbReference>
<feature type="compositionally biased region" description="Low complexity" evidence="1">
    <location>
        <begin position="95"/>
        <end position="104"/>
    </location>
</feature>
<sequence length="152" mass="16756">MKDIVVGRLGIDAPGPGYCHFPLGRGNEWFDQLTAERKVVRYEKGRAKIDWVKDAEKRNEALDCRVYAFAALRLESPDWQREGYALKKRAEAEAAPAAVPAADESAAERPAARKIPAGRPLFPAAGKAQPPPAAPQKQTSVLARLSALRRRR</sequence>
<accession>A0A9D1NKD8</accession>
<reference evidence="3" key="2">
    <citation type="journal article" date="2021" name="PeerJ">
        <title>Extensive microbial diversity within the chicken gut microbiome revealed by metagenomics and culture.</title>
        <authorList>
            <person name="Gilroy R."/>
            <person name="Ravi A."/>
            <person name="Getino M."/>
            <person name="Pursley I."/>
            <person name="Horton D.L."/>
            <person name="Alikhan N.F."/>
            <person name="Baker D."/>
            <person name="Gharbi K."/>
            <person name="Hall N."/>
            <person name="Watson M."/>
            <person name="Adriaenssens E.M."/>
            <person name="Foster-Nyarko E."/>
            <person name="Jarju S."/>
            <person name="Secka A."/>
            <person name="Antonio M."/>
            <person name="Oren A."/>
            <person name="Chaudhuri R.R."/>
            <person name="La Ragione R."/>
            <person name="Hildebrand F."/>
            <person name="Pallen M.J."/>
        </authorList>
    </citation>
    <scope>NUCLEOTIDE SEQUENCE</scope>
    <source>
        <strain evidence="3">10669</strain>
    </source>
</reference>
<protein>
    <submittedName>
        <fullName evidence="3">Phage terminase large subunit family protein</fullName>
    </submittedName>
</protein>
<gene>
    <name evidence="3" type="ORF">IAC75_06645</name>
</gene>
<feature type="compositionally biased region" description="Low complexity" evidence="1">
    <location>
        <begin position="135"/>
        <end position="146"/>
    </location>
</feature>